<organism evidence="5 6">
    <name type="scientific">Galactobacter valiniphilus</name>
    <dbReference type="NCBI Taxonomy" id="2676122"/>
    <lineage>
        <taxon>Bacteria</taxon>
        <taxon>Bacillati</taxon>
        <taxon>Actinomycetota</taxon>
        <taxon>Actinomycetes</taxon>
        <taxon>Micrococcales</taxon>
        <taxon>Micrococcaceae</taxon>
        <taxon>Galactobacter</taxon>
    </lineage>
</organism>
<dbReference type="PANTHER" id="PTHR43537">
    <property type="entry name" value="TRANSCRIPTIONAL REGULATOR, GNTR FAMILY"/>
    <property type="match status" value="1"/>
</dbReference>
<feature type="domain" description="GntR C-terminal" evidence="4">
    <location>
        <begin position="101"/>
        <end position="225"/>
    </location>
</feature>
<dbReference type="EMBL" id="QQXK01000008">
    <property type="protein sequence ID" value="RII42817.1"/>
    <property type="molecule type" value="Genomic_DNA"/>
</dbReference>
<dbReference type="InterPro" id="IPR036390">
    <property type="entry name" value="WH_DNA-bd_sf"/>
</dbReference>
<keyword evidence="1" id="KW-0805">Transcription regulation</keyword>
<dbReference type="InterPro" id="IPR008920">
    <property type="entry name" value="TF_FadR/GntR_C"/>
</dbReference>
<dbReference type="AlphaFoldDB" id="A0A399JE24"/>
<dbReference type="SUPFAM" id="SSF46785">
    <property type="entry name" value="Winged helix' DNA-binding domain"/>
    <property type="match status" value="1"/>
</dbReference>
<sequence length="235" mass="25293">MAENRAATVLQDGVLEELGREIVWERVEAGHRYRLDTLQERFDISRTVARDVMRVLDSLGLVTPRRSVGVVVNAAGEWNVYAPHVIRWRLEGPASARQFEELTQLRIAVEPLAARSAAEHAGALARARLVELGARLRALGEAGELEAFLEADVEFHELVLRESGNSMFAALTGAVGEVLAGRTHAGLMPFHPVPEALDAHEALAAAIAAGEGALAERAARAIAAEVHEALGHDDA</sequence>
<dbReference type="PANTHER" id="PTHR43537:SF44">
    <property type="entry name" value="GNTR FAMILY REGULATORY PROTEIN"/>
    <property type="match status" value="1"/>
</dbReference>
<dbReference type="InterPro" id="IPR036388">
    <property type="entry name" value="WH-like_DNA-bd_sf"/>
</dbReference>
<dbReference type="RefSeq" id="WP_119424168.1">
    <property type="nucleotide sequence ID" value="NZ_QQXK01000008.1"/>
</dbReference>
<gene>
    <name evidence="5" type="ORF">DWB68_05655</name>
</gene>
<evidence type="ECO:0000313" key="5">
    <source>
        <dbReference type="EMBL" id="RII42817.1"/>
    </source>
</evidence>
<protein>
    <submittedName>
        <fullName evidence="5">FadR family transcriptional regulator</fullName>
    </submittedName>
</protein>
<dbReference type="SMART" id="SM00895">
    <property type="entry name" value="FCD"/>
    <property type="match status" value="1"/>
</dbReference>
<evidence type="ECO:0000256" key="1">
    <source>
        <dbReference type="ARBA" id="ARBA00023015"/>
    </source>
</evidence>
<evidence type="ECO:0000256" key="3">
    <source>
        <dbReference type="ARBA" id="ARBA00023163"/>
    </source>
</evidence>
<evidence type="ECO:0000256" key="2">
    <source>
        <dbReference type="ARBA" id="ARBA00023125"/>
    </source>
</evidence>
<dbReference type="GO" id="GO:0003677">
    <property type="term" value="F:DNA binding"/>
    <property type="evidence" value="ECO:0007669"/>
    <property type="project" value="UniProtKB-KW"/>
</dbReference>
<dbReference type="Gene3D" id="1.10.10.10">
    <property type="entry name" value="Winged helix-like DNA-binding domain superfamily/Winged helix DNA-binding domain"/>
    <property type="match status" value="1"/>
</dbReference>
<evidence type="ECO:0000259" key="4">
    <source>
        <dbReference type="SMART" id="SM00895"/>
    </source>
</evidence>
<evidence type="ECO:0000313" key="6">
    <source>
        <dbReference type="Proteomes" id="UP000265419"/>
    </source>
</evidence>
<keyword evidence="6" id="KW-1185">Reference proteome</keyword>
<dbReference type="InterPro" id="IPR011711">
    <property type="entry name" value="GntR_C"/>
</dbReference>
<dbReference type="Pfam" id="PF07729">
    <property type="entry name" value="FCD"/>
    <property type="match status" value="1"/>
</dbReference>
<dbReference type="Gene3D" id="1.20.120.530">
    <property type="entry name" value="GntR ligand-binding domain-like"/>
    <property type="match status" value="1"/>
</dbReference>
<keyword evidence="2" id="KW-0238">DNA-binding</keyword>
<keyword evidence="3" id="KW-0804">Transcription</keyword>
<name>A0A399JE24_9MICC</name>
<accession>A0A399JE24</accession>
<proteinExistence type="predicted"/>
<reference evidence="5 6" key="1">
    <citation type="submission" date="2018-07" db="EMBL/GenBank/DDBJ databases">
        <title>Arthrobacter sp. nov., isolated from raw cow's milk with high bacterial count.</title>
        <authorList>
            <person name="Hahne J."/>
            <person name="Isele D."/>
            <person name="Lipski A."/>
        </authorList>
    </citation>
    <scope>NUCLEOTIDE SEQUENCE [LARGE SCALE GENOMIC DNA]</scope>
    <source>
        <strain evidence="5 6">JZ R-35</strain>
    </source>
</reference>
<dbReference type="Proteomes" id="UP000265419">
    <property type="component" value="Unassembled WGS sequence"/>
</dbReference>
<dbReference type="SUPFAM" id="SSF48008">
    <property type="entry name" value="GntR ligand-binding domain-like"/>
    <property type="match status" value="1"/>
</dbReference>
<comment type="caution">
    <text evidence="5">The sequence shown here is derived from an EMBL/GenBank/DDBJ whole genome shotgun (WGS) entry which is preliminary data.</text>
</comment>